<reference evidence="6 7" key="2">
    <citation type="submission" date="2018-10" db="EMBL/GenBank/DDBJ databases">
        <authorList>
            <consortium name="Pathogen Informatics"/>
        </authorList>
    </citation>
    <scope>NUCLEOTIDE SEQUENCE [LARGE SCALE GENOMIC DNA]</scope>
</reference>
<comment type="similarity">
    <text evidence="2">Belongs to the SURF6 family.</text>
</comment>
<evidence type="ECO:0000313" key="8">
    <source>
        <dbReference type="WBParaSite" id="EVEC_0000172301-mRNA-1"/>
    </source>
</evidence>
<dbReference type="Proteomes" id="UP000274131">
    <property type="component" value="Unassembled WGS sequence"/>
</dbReference>
<protein>
    <submittedName>
        <fullName evidence="8">SURF6 domain-containing protein</fullName>
    </submittedName>
</protein>
<dbReference type="AlphaFoldDB" id="A0A0N4UW72"/>
<dbReference type="EMBL" id="UXUI01007210">
    <property type="protein sequence ID" value="VDD86288.1"/>
    <property type="molecule type" value="Genomic_DNA"/>
</dbReference>
<comment type="subcellular location">
    <subcellularLocation>
        <location evidence="1">Nucleus</location>
    </subcellularLocation>
</comment>
<keyword evidence="3" id="KW-0539">Nucleus</keyword>
<dbReference type="PANTHER" id="PTHR14369:SF0">
    <property type="entry name" value="SURFEIT LOCUS PROTEIN 6"/>
    <property type="match status" value="1"/>
</dbReference>
<dbReference type="OrthoDB" id="444809at2759"/>
<dbReference type="Pfam" id="PF04935">
    <property type="entry name" value="SURF6"/>
    <property type="match status" value="1"/>
</dbReference>
<feature type="compositionally biased region" description="Basic and acidic residues" evidence="4">
    <location>
        <begin position="321"/>
        <end position="333"/>
    </location>
</feature>
<feature type="compositionally biased region" description="Basic and acidic residues" evidence="4">
    <location>
        <begin position="212"/>
        <end position="231"/>
    </location>
</feature>
<dbReference type="GO" id="GO:0042273">
    <property type="term" value="P:ribosomal large subunit biogenesis"/>
    <property type="evidence" value="ECO:0007669"/>
    <property type="project" value="TreeGrafter"/>
</dbReference>
<feature type="region of interest" description="Disordered" evidence="4">
    <location>
        <begin position="110"/>
        <end position="261"/>
    </location>
</feature>
<proteinExistence type="inferred from homology"/>
<evidence type="ECO:0000256" key="1">
    <source>
        <dbReference type="ARBA" id="ARBA00004123"/>
    </source>
</evidence>
<accession>A0A0N4UW72</accession>
<reference evidence="8" key="1">
    <citation type="submission" date="2017-02" db="UniProtKB">
        <authorList>
            <consortium name="WormBaseParasite"/>
        </authorList>
    </citation>
    <scope>IDENTIFICATION</scope>
</reference>
<dbReference type="GO" id="GO:0042274">
    <property type="term" value="P:ribosomal small subunit biogenesis"/>
    <property type="evidence" value="ECO:0007669"/>
    <property type="project" value="TreeGrafter"/>
</dbReference>
<feature type="region of interest" description="Disordered" evidence="4">
    <location>
        <begin position="321"/>
        <end position="358"/>
    </location>
</feature>
<dbReference type="PANTHER" id="PTHR14369">
    <property type="entry name" value="SURFEIT LOCUS PROTEIN 6"/>
    <property type="match status" value="1"/>
</dbReference>
<dbReference type="GO" id="GO:0003677">
    <property type="term" value="F:DNA binding"/>
    <property type="evidence" value="ECO:0007669"/>
    <property type="project" value="TreeGrafter"/>
</dbReference>
<feature type="compositionally biased region" description="Basic residues" evidence="4">
    <location>
        <begin position="341"/>
        <end position="358"/>
    </location>
</feature>
<evidence type="ECO:0000259" key="5">
    <source>
        <dbReference type="Pfam" id="PF04935"/>
    </source>
</evidence>
<keyword evidence="7" id="KW-1185">Reference proteome</keyword>
<dbReference type="GO" id="GO:0005730">
    <property type="term" value="C:nucleolus"/>
    <property type="evidence" value="ECO:0007669"/>
    <property type="project" value="TreeGrafter"/>
</dbReference>
<dbReference type="GO" id="GO:0003723">
    <property type="term" value="F:RNA binding"/>
    <property type="evidence" value="ECO:0007669"/>
    <property type="project" value="TreeGrafter"/>
</dbReference>
<feature type="compositionally biased region" description="Basic and acidic residues" evidence="4">
    <location>
        <begin position="239"/>
        <end position="258"/>
    </location>
</feature>
<sequence>MGMRTEQVKAVEQLLKKNINLIPIEKWGFDKTILDEMKAHKHRTVDSQLSEGAKKKLSKALKQRLARRCNACFETVTEVFEWLALSGASTGVKKSQKVVGISSSSSIKSESARASEFGVKKRGSGSKLEDTPIRSMKGNNVDEADNVLHNTASKPTIDNGFSEKTNRRKRKARSKDELKADKKRKRAEKGSEDVEEEETDEVFGPTTRLGKRTVEEVKEASRMRRKLNDFKRKQKKQKGGQEVKAQKGKKEASKLNVKEDDDVGVQTVLSNGDSKIVYSKFDFIVKDEPKDNPELLKKGMKRKEKIKQQKKKKWDRRLEAVKHNQEKKQEKRRANLQARKEMKKKKKMEKLKKKGRAL</sequence>
<evidence type="ECO:0000256" key="2">
    <source>
        <dbReference type="ARBA" id="ARBA00005904"/>
    </source>
</evidence>
<evidence type="ECO:0000313" key="6">
    <source>
        <dbReference type="EMBL" id="VDD86288.1"/>
    </source>
</evidence>
<organism evidence="8">
    <name type="scientific">Enterobius vermicularis</name>
    <name type="common">Human pinworm</name>
    <dbReference type="NCBI Taxonomy" id="51028"/>
    <lineage>
        <taxon>Eukaryota</taxon>
        <taxon>Metazoa</taxon>
        <taxon>Ecdysozoa</taxon>
        <taxon>Nematoda</taxon>
        <taxon>Chromadorea</taxon>
        <taxon>Rhabditida</taxon>
        <taxon>Spirurina</taxon>
        <taxon>Oxyuridomorpha</taxon>
        <taxon>Oxyuroidea</taxon>
        <taxon>Oxyuridae</taxon>
        <taxon>Enterobius</taxon>
    </lineage>
</organism>
<dbReference type="STRING" id="51028.A0A0N4UW72"/>
<name>A0A0N4UW72_ENTVE</name>
<dbReference type="InterPro" id="IPR029190">
    <property type="entry name" value="Rrp14/SURF6_C"/>
</dbReference>
<evidence type="ECO:0000313" key="7">
    <source>
        <dbReference type="Proteomes" id="UP000274131"/>
    </source>
</evidence>
<feature type="domain" description="Ribosomal RNA-processing protein 14/surfeit locus protein 6 C-terminal" evidence="5">
    <location>
        <begin position="290"/>
        <end position="348"/>
    </location>
</feature>
<evidence type="ECO:0000256" key="4">
    <source>
        <dbReference type="SAM" id="MobiDB-lite"/>
    </source>
</evidence>
<dbReference type="WBParaSite" id="EVEC_0000172301-mRNA-1">
    <property type="protein sequence ID" value="EVEC_0000172301-mRNA-1"/>
    <property type="gene ID" value="EVEC_0000172301"/>
</dbReference>
<dbReference type="InterPro" id="IPR007019">
    <property type="entry name" value="SURF6"/>
</dbReference>
<gene>
    <name evidence="6" type="ORF">EVEC_LOCUS1431</name>
</gene>
<evidence type="ECO:0000256" key="3">
    <source>
        <dbReference type="ARBA" id="ARBA00023242"/>
    </source>
</evidence>